<dbReference type="SUPFAM" id="SSF51338">
    <property type="entry name" value="Composite domain of metallo-dependent hydrolases"/>
    <property type="match status" value="1"/>
</dbReference>
<dbReference type="InterPro" id="IPR011059">
    <property type="entry name" value="Metal-dep_hydrolase_composite"/>
</dbReference>
<dbReference type="GO" id="GO:0008270">
    <property type="term" value="F:zinc ion binding"/>
    <property type="evidence" value="ECO:0007669"/>
    <property type="project" value="UniProtKB-UniRule"/>
</dbReference>
<dbReference type="PANTHER" id="PTHR43668:SF2">
    <property type="entry name" value="ALLANTOINASE"/>
    <property type="match status" value="1"/>
</dbReference>
<keyword evidence="4 6" id="KW-0378">Hydrolase</keyword>
<comment type="function">
    <text evidence="1 6">Catalyzes the reversible cyclization of carbamoyl aspartate to dihydroorotate.</text>
</comment>
<feature type="binding site" evidence="6">
    <location>
        <position position="62"/>
    </location>
    <ligand>
        <name>Zn(2+)</name>
        <dbReference type="ChEBI" id="CHEBI:29105"/>
        <label>1</label>
    </ligand>
</feature>
<evidence type="ECO:0000256" key="1">
    <source>
        <dbReference type="ARBA" id="ARBA00002368"/>
    </source>
</evidence>
<dbReference type="UniPathway" id="UPA00070">
    <property type="reaction ID" value="UER00117"/>
</dbReference>
<keyword evidence="9" id="KW-1185">Reference proteome</keyword>
<name>A0A140DRL5_9FIRM</name>
<dbReference type="InterPro" id="IPR050138">
    <property type="entry name" value="DHOase/Allantoinase_Hydrolase"/>
</dbReference>
<evidence type="ECO:0000259" key="7">
    <source>
        <dbReference type="Pfam" id="PF12890"/>
    </source>
</evidence>
<dbReference type="KEGG" id="fro:AALO17_01580"/>
<evidence type="ECO:0000256" key="6">
    <source>
        <dbReference type="HAMAP-Rule" id="MF_00220"/>
    </source>
</evidence>
<accession>A0A140DRL5</accession>
<dbReference type="GO" id="GO:0005737">
    <property type="term" value="C:cytoplasm"/>
    <property type="evidence" value="ECO:0007669"/>
    <property type="project" value="TreeGrafter"/>
</dbReference>
<reference evidence="8 9" key="1">
    <citation type="journal article" date="2016" name="Gut Pathog.">
        <title>Whole genome sequencing of "Faecalibaculum rodentium" ALO17, isolated from C57BL/6J laboratory mouse feces.</title>
        <authorList>
            <person name="Lim S."/>
            <person name="Chang D.H."/>
            <person name="Ahn S."/>
            <person name="Kim B.C."/>
        </authorList>
    </citation>
    <scope>NUCLEOTIDE SEQUENCE [LARGE SCALE GENOMIC DNA]</scope>
    <source>
        <strain evidence="8 9">Alo17</strain>
    </source>
</reference>
<dbReference type="PATRIC" id="fig|1702221.3.peg.148"/>
<evidence type="ECO:0000256" key="4">
    <source>
        <dbReference type="ARBA" id="ARBA00022801"/>
    </source>
</evidence>
<gene>
    <name evidence="6" type="primary">pyrC</name>
    <name evidence="8" type="ORF">AALO17_01580</name>
</gene>
<dbReference type="GeneID" id="78477070"/>
<dbReference type="Pfam" id="PF12890">
    <property type="entry name" value="DHOase"/>
    <property type="match status" value="1"/>
</dbReference>
<dbReference type="OrthoDB" id="9765462at2"/>
<feature type="domain" description="Dihydroorotase catalytic" evidence="7">
    <location>
        <begin position="51"/>
        <end position="239"/>
    </location>
</feature>
<feature type="binding site" evidence="6">
    <location>
        <position position="152"/>
    </location>
    <ligand>
        <name>Zn(2+)</name>
        <dbReference type="ChEBI" id="CHEBI:29105"/>
        <label>1</label>
    </ligand>
</feature>
<dbReference type="STRING" id="1702221.AALO17_01580"/>
<dbReference type="NCBIfam" id="TIGR00857">
    <property type="entry name" value="pyrC_multi"/>
    <property type="match status" value="1"/>
</dbReference>
<dbReference type="GO" id="GO:0006145">
    <property type="term" value="P:purine nucleobase catabolic process"/>
    <property type="evidence" value="ECO:0007669"/>
    <property type="project" value="TreeGrafter"/>
</dbReference>
<dbReference type="EMBL" id="CP011391">
    <property type="protein sequence ID" value="AMK53292.1"/>
    <property type="molecule type" value="Genomic_DNA"/>
</dbReference>
<evidence type="ECO:0000313" key="8">
    <source>
        <dbReference type="EMBL" id="AMK53292.1"/>
    </source>
</evidence>
<comment type="pathway">
    <text evidence="6">Pyrimidine metabolism; UMP biosynthesis via de novo pathway; (S)-dihydroorotate from bicarbonate: step 3/3.</text>
</comment>
<dbReference type="InterPro" id="IPR024403">
    <property type="entry name" value="DHOase_cat"/>
</dbReference>
<protein>
    <recommendedName>
        <fullName evidence="6">Dihydroorotase</fullName>
        <shortName evidence="6">DHOase</shortName>
        <ecNumber evidence="6">3.5.2.3</ecNumber>
    </recommendedName>
</protein>
<evidence type="ECO:0000256" key="3">
    <source>
        <dbReference type="ARBA" id="ARBA00022723"/>
    </source>
</evidence>
<dbReference type="CDD" id="cd01317">
    <property type="entry name" value="DHOase_IIa"/>
    <property type="match status" value="1"/>
</dbReference>
<dbReference type="Proteomes" id="UP000069771">
    <property type="component" value="Chromosome"/>
</dbReference>
<dbReference type="HAMAP" id="MF_00220_B">
    <property type="entry name" value="PyrC_classI_B"/>
    <property type="match status" value="1"/>
</dbReference>
<comment type="similarity">
    <text evidence="2 6">Belongs to the metallo-dependent hydrolases superfamily. DHOase family. Class I DHOase subfamily.</text>
</comment>
<dbReference type="PANTHER" id="PTHR43668">
    <property type="entry name" value="ALLANTOINASE"/>
    <property type="match status" value="1"/>
</dbReference>
<evidence type="ECO:0000256" key="2">
    <source>
        <dbReference type="ARBA" id="ARBA00010286"/>
    </source>
</evidence>
<dbReference type="Gene3D" id="3.20.20.140">
    <property type="entry name" value="Metal-dependent hydrolases"/>
    <property type="match status" value="1"/>
</dbReference>
<dbReference type="Gene3D" id="2.30.40.10">
    <property type="entry name" value="Urease, subunit C, domain 1"/>
    <property type="match status" value="1"/>
</dbReference>
<dbReference type="InterPro" id="IPR002195">
    <property type="entry name" value="Dihydroorotase_CS"/>
</dbReference>
<sequence>MTQKRLIRNASVISGGRRIQADVLFDDRILAVGENLPADENTRVTDARGLTLIPGLVDVHVHLREPGREAKETIADGTAAAAHGGFTTVFAMPNVLPFPSTVRTVEPYQRLLEEKGRVRALPYGTITVDEAGATPTDYAALRELGVHWFSDDGVGVDSAAVMRRCLEAAREADVLFACHTEDMNYRQPGASVHDSPVVTSRGWIGIPSACESAQLIRDLKLLKETGGRYHTCHVSAKESVDALREAKAAGQDVTGEVTAHHLLLEDKDVQGPMWKMNPPLRSHEDRMALIEGLESGTLDFIANDHAPHTEEEKNQPMDKAPFGIVSLETAFPLLYTEFVKGGRWSLEQLVHWMSTAPARRFGLEGTGDILPGYRADLVLVDENRPGIIDKTTFLSRGKNTPFDKWPTACTIAETICEGRTVWRDTETEKKGS</sequence>
<dbReference type="RefSeq" id="WP_082743156.1">
    <property type="nucleotide sequence ID" value="NZ_CAJTBG010000014.1"/>
</dbReference>
<feature type="binding site" evidence="6">
    <location>
        <position position="304"/>
    </location>
    <ligand>
        <name>Zn(2+)</name>
        <dbReference type="ChEBI" id="CHEBI:29105"/>
        <label>1</label>
    </ligand>
</feature>
<organism evidence="8 9">
    <name type="scientific">Faecalibaculum rodentium</name>
    <dbReference type="NCBI Taxonomy" id="1702221"/>
    <lineage>
        <taxon>Bacteria</taxon>
        <taxon>Bacillati</taxon>
        <taxon>Bacillota</taxon>
        <taxon>Erysipelotrichia</taxon>
        <taxon>Erysipelotrichales</taxon>
        <taxon>Erysipelotrichaceae</taxon>
        <taxon>Faecalibaculum</taxon>
    </lineage>
</organism>
<dbReference type="EC" id="3.5.2.3" evidence="6"/>
<dbReference type="InterPro" id="IPR004722">
    <property type="entry name" value="DHOase"/>
</dbReference>
<comment type="catalytic activity">
    <reaction evidence="6">
        <text>(S)-dihydroorotate + H2O = N-carbamoyl-L-aspartate + H(+)</text>
        <dbReference type="Rhea" id="RHEA:24296"/>
        <dbReference type="ChEBI" id="CHEBI:15377"/>
        <dbReference type="ChEBI" id="CHEBI:15378"/>
        <dbReference type="ChEBI" id="CHEBI:30864"/>
        <dbReference type="ChEBI" id="CHEBI:32814"/>
        <dbReference type="EC" id="3.5.2.3"/>
    </reaction>
</comment>
<feature type="binding site" evidence="6">
    <location>
        <position position="308"/>
    </location>
    <ligand>
        <name>substrate</name>
    </ligand>
</feature>
<proteinExistence type="inferred from homology"/>
<dbReference type="GO" id="GO:0004151">
    <property type="term" value="F:dihydroorotase activity"/>
    <property type="evidence" value="ECO:0007669"/>
    <property type="project" value="UniProtKB-UniRule"/>
</dbReference>
<feature type="binding site" evidence="6">
    <location>
        <position position="233"/>
    </location>
    <ligand>
        <name>Zn(2+)</name>
        <dbReference type="ChEBI" id="CHEBI:29105"/>
        <label>2</label>
    </ligand>
</feature>
<dbReference type="AlphaFoldDB" id="A0A140DRL5"/>
<evidence type="ECO:0000256" key="5">
    <source>
        <dbReference type="ARBA" id="ARBA00022975"/>
    </source>
</evidence>
<dbReference type="SUPFAM" id="SSF51556">
    <property type="entry name" value="Metallo-dependent hydrolases"/>
    <property type="match status" value="1"/>
</dbReference>
<feature type="binding site" evidence="6">
    <location>
        <position position="277"/>
    </location>
    <ligand>
        <name>substrate</name>
    </ligand>
</feature>
<dbReference type="GO" id="GO:0004038">
    <property type="term" value="F:allantoinase activity"/>
    <property type="evidence" value="ECO:0007669"/>
    <property type="project" value="TreeGrafter"/>
</dbReference>
<dbReference type="GO" id="GO:0044205">
    <property type="term" value="P:'de novo' UMP biosynthetic process"/>
    <property type="evidence" value="ECO:0007669"/>
    <property type="project" value="UniProtKB-UniRule"/>
</dbReference>
<feature type="binding site" evidence="6">
    <location>
        <position position="179"/>
    </location>
    <ligand>
        <name>Zn(2+)</name>
        <dbReference type="ChEBI" id="CHEBI:29105"/>
        <label>2</label>
    </ligand>
</feature>
<feature type="binding site" evidence="6">
    <location>
        <position position="152"/>
    </location>
    <ligand>
        <name>Zn(2+)</name>
        <dbReference type="ChEBI" id="CHEBI:29105"/>
        <label>2</label>
    </ligand>
</feature>
<feature type="binding site" evidence="6">
    <location>
        <begin position="62"/>
        <end position="64"/>
    </location>
    <ligand>
        <name>substrate</name>
    </ligand>
</feature>
<keyword evidence="3 6" id="KW-0479">Metal-binding</keyword>
<feature type="binding site" evidence="6">
    <location>
        <begin position="322"/>
        <end position="323"/>
    </location>
    <ligand>
        <name>substrate</name>
    </ligand>
</feature>
<feature type="binding site" evidence="6">
    <location>
        <position position="94"/>
    </location>
    <ligand>
        <name>substrate</name>
    </ligand>
</feature>
<feature type="active site" evidence="6">
    <location>
        <position position="304"/>
    </location>
</feature>
<dbReference type="InterPro" id="IPR032466">
    <property type="entry name" value="Metal_Hydrolase"/>
</dbReference>
<dbReference type="PROSITE" id="PS00482">
    <property type="entry name" value="DIHYDROOROTASE_1"/>
    <property type="match status" value="1"/>
</dbReference>
<keyword evidence="6" id="KW-0862">Zinc</keyword>
<evidence type="ECO:0000313" key="9">
    <source>
        <dbReference type="Proteomes" id="UP000069771"/>
    </source>
</evidence>
<keyword evidence="5 6" id="KW-0665">Pyrimidine biosynthesis</keyword>
<feature type="binding site" evidence="6">
    <location>
        <position position="60"/>
    </location>
    <ligand>
        <name>Zn(2+)</name>
        <dbReference type="ChEBI" id="CHEBI:29105"/>
        <label>1</label>
    </ligand>
</feature>
<comment type="cofactor">
    <cofactor evidence="6">
        <name>Zn(2+)</name>
        <dbReference type="ChEBI" id="CHEBI:29105"/>
    </cofactor>
    <text evidence="6">Binds 2 Zn(2+) ions per subunit.</text>
</comment>